<evidence type="ECO:0000313" key="2">
    <source>
        <dbReference type="Proteomes" id="UP000193067"/>
    </source>
</evidence>
<gene>
    <name evidence="1" type="ORF">PYCCODRAFT_573284</name>
</gene>
<sequence>MDSSDTLAPSLTFVDEHIWHSLAHIIPSLSPTTPLSSWPVPHIPPCILLARITYIRACSRRGSCGQTGIEYLNPLAQSLQFQALSFRTHAACLLCGVVGVPSEPCVCVSVHMPSSPCRLARLPVVTGDAAFRLSSLRESDCCGT</sequence>
<keyword evidence="2" id="KW-1185">Reference proteome</keyword>
<name>A0A1Y2IKB1_TRAC3</name>
<proteinExistence type="predicted"/>
<dbReference type="EMBL" id="KZ084114">
    <property type="protein sequence ID" value="OSD01074.1"/>
    <property type="molecule type" value="Genomic_DNA"/>
</dbReference>
<organism evidence="1 2">
    <name type="scientific">Trametes coccinea (strain BRFM310)</name>
    <name type="common">Pycnoporus coccineus</name>
    <dbReference type="NCBI Taxonomy" id="1353009"/>
    <lineage>
        <taxon>Eukaryota</taxon>
        <taxon>Fungi</taxon>
        <taxon>Dikarya</taxon>
        <taxon>Basidiomycota</taxon>
        <taxon>Agaricomycotina</taxon>
        <taxon>Agaricomycetes</taxon>
        <taxon>Polyporales</taxon>
        <taxon>Polyporaceae</taxon>
        <taxon>Trametes</taxon>
    </lineage>
</organism>
<protein>
    <submittedName>
        <fullName evidence="1">Uncharacterized protein</fullName>
    </submittedName>
</protein>
<reference evidence="1 2" key="1">
    <citation type="journal article" date="2015" name="Biotechnol. Biofuels">
        <title>Enhanced degradation of softwood versus hardwood by the white-rot fungus Pycnoporus coccineus.</title>
        <authorList>
            <person name="Couturier M."/>
            <person name="Navarro D."/>
            <person name="Chevret D."/>
            <person name="Henrissat B."/>
            <person name="Piumi F."/>
            <person name="Ruiz-Duenas F.J."/>
            <person name="Martinez A.T."/>
            <person name="Grigoriev I.V."/>
            <person name="Riley R."/>
            <person name="Lipzen A."/>
            <person name="Berrin J.G."/>
            <person name="Master E.R."/>
            <person name="Rosso M.N."/>
        </authorList>
    </citation>
    <scope>NUCLEOTIDE SEQUENCE [LARGE SCALE GENOMIC DNA]</scope>
    <source>
        <strain evidence="1 2">BRFM310</strain>
    </source>
</reference>
<accession>A0A1Y2IKB1</accession>
<dbReference type="Proteomes" id="UP000193067">
    <property type="component" value="Unassembled WGS sequence"/>
</dbReference>
<evidence type="ECO:0000313" key="1">
    <source>
        <dbReference type="EMBL" id="OSD01074.1"/>
    </source>
</evidence>
<dbReference type="AlphaFoldDB" id="A0A1Y2IKB1"/>